<feature type="transmembrane region" description="Helical" evidence="20">
    <location>
        <begin position="45"/>
        <end position="66"/>
    </location>
</feature>
<dbReference type="GO" id="GO:0050650">
    <property type="term" value="P:chondroitin sulfate proteoglycan biosynthetic process"/>
    <property type="evidence" value="ECO:0007669"/>
    <property type="project" value="TreeGrafter"/>
</dbReference>
<dbReference type="PANTHER" id="PTHR46025">
    <property type="entry name" value="XYLOSYLTRANSFERASE OXT"/>
    <property type="match status" value="1"/>
</dbReference>
<keyword evidence="11" id="KW-0256">Endoplasmic reticulum</keyword>
<reference evidence="22 23" key="1">
    <citation type="submission" date="2015-12" db="EMBL/GenBank/DDBJ databases">
        <title>The genome of Folsomia candida.</title>
        <authorList>
            <person name="Faddeeva A."/>
            <person name="Derks M.F."/>
            <person name="Anvar Y."/>
            <person name="Smit S."/>
            <person name="Van Straalen N."/>
            <person name="Roelofs D."/>
        </authorList>
    </citation>
    <scope>NUCLEOTIDE SEQUENCE [LARGE SCALE GENOMIC DNA]</scope>
    <source>
        <strain evidence="22 23">VU population</strain>
        <tissue evidence="22">Whole body</tissue>
    </source>
</reference>
<keyword evidence="14" id="KW-0333">Golgi apparatus</keyword>
<evidence type="ECO:0000259" key="21">
    <source>
        <dbReference type="PROSITE" id="PS51212"/>
    </source>
</evidence>
<proteinExistence type="inferred from homology"/>
<evidence type="ECO:0000256" key="11">
    <source>
        <dbReference type="ARBA" id="ARBA00022824"/>
    </source>
</evidence>
<evidence type="ECO:0000256" key="8">
    <source>
        <dbReference type="ARBA" id="ARBA00022679"/>
    </source>
</evidence>
<protein>
    <recommendedName>
        <fullName evidence="6">protein xylosyltransferase</fullName>
        <ecNumber evidence="6">2.4.2.26</ecNumber>
    </recommendedName>
    <alternativeName>
        <fullName evidence="18">Peptide O-xylosyltransferase</fullName>
    </alternativeName>
</protein>
<dbReference type="Proteomes" id="UP000198287">
    <property type="component" value="Unassembled WGS sequence"/>
</dbReference>
<evidence type="ECO:0000256" key="17">
    <source>
        <dbReference type="ARBA" id="ARBA00023180"/>
    </source>
</evidence>
<dbReference type="GO" id="GO:0000139">
    <property type="term" value="C:Golgi membrane"/>
    <property type="evidence" value="ECO:0007669"/>
    <property type="project" value="UniProtKB-SubCell"/>
</dbReference>
<dbReference type="GO" id="GO:0015012">
    <property type="term" value="P:heparan sulfate proteoglycan biosynthetic process"/>
    <property type="evidence" value="ECO:0007669"/>
    <property type="project" value="UniProtKB-UniPathway"/>
</dbReference>
<evidence type="ECO:0000256" key="19">
    <source>
        <dbReference type="ARBA" id="ARBA00047847"/>
    </source>
</evidence>
<keyword evidence="13 20" id="KW-1133">Transmembrane helix</keyword>
<dbReference type="GO" id="GO:0005789">
    <property type="term" value="C:endoplasmic reticulum membrane"/>
    <property type="evidence" value="ECO:0007669"/>
    <property type="project" value="UniProtKB-SubCell"/>
</dbReference>
<dbReference type="STRING" id="158441.A0A226EFF1"/>
<organism evidence="22 23">
    <name type="scientific">Folsomia candida</name>
    <name type="common">Springtail</name>
    <dbReference type="NCBI Taxonomy" id="158441"/>
    <lineage>
        <taxon>Eukaryota</taxon>
        <taxon>Metazoa</taxon>
        <taxon>Ecdysozoa</taxon>
        <taxon>Arthropoda</taxon>
        <taxon>Hexapoda</taxon>
        <taxon>Collembola</taxon>
        <taxon>Entomobryomorpha</taxon>
        <taxon>Isotomoidea</taxon>
        <taxon>Isotomidae</taxon>
        <taxon>Proisotominae</taxon>
        <taxon>Folsomia</taxon>
    </lineage>
</organism>
<comment type="subcellular location">
    <subcellularLocation>
        <location evidence="2">Endoplasmic reticulum membrane</location>
        <topology evidence="2">Single-pass type II membrane protein</topology>
    </subcellularLocation>
    <subcellularLocation>
        <location evidence="1">Golgi apparatus membrane</location>
        <topology evidence="1">Single-pass type II membrane protein</topology>
    </subcellularLocation>
</comment>
<evidence type="ECO:0000256" key="10">
    <source>
        <dbReference type="ARBA" id="ARBA00022723"/>
    </source>
</evidence>
<dbReference type="AlphaFoldDB" id="A0A226EFF1"/>
<keyword evidence="9 20" id="KW-0812">Transmembrane</keyword>
<dbReference type="EC" id="2.4.2.26" evidence="6"/>
<evidence type="ECO:0000256" key="9">
    <source>
        <dbReference type="ARBA" id="ARBA00022692"/>
    </source>
</evidence>
<comment type="caution">
    <text evidence="22">The sequence shown here is derived from an EMBL/GenBank/DDBJ whole genome shotgun (WGS) entry which is preliminary data.</text>
</comment>
<evidence type="ECO:0000256" key="7">
    <source>
        <dbReference type="ARBA" id="ARBA00022676"/>
    </source>
</evidence>
<evidence type="ECO:0000256" key="15">
    <source>
        <dbReference type="ARBA" id="ARBA00023136"/>
    </source>
</evidence>
<evidence type="ECO:0000256" key="2">
    <source>
        <dbReference type="ARBA" id="ARBA00004648"/>
    </source>
</evidence>
<evidence type="ECO:0000256" key="16">
    <source>
        <dbReference type="ARBA" id="ARBA00023157"/>
    </source>
</evidence>
<dbReference type="OMA" id="WENAHDI"/>
<evidence type="ECO:0000313" key="22">
    <source>
        <dbReference type="EMBL" id="OXA56129.1"/>
    </source>
</evidence>
<evidence type="ECO:0000256" key="3">
    <source>
        <dbReference type="ARBA" id="ARBA00004840"/>
    </source>
</evidence>
<keyword evidence="8 22" id="KW-0808">Transferase</keyword>
<dbReference type="GO" id="GO:0030158">
    <property type="term" value="F:protein xylosyltransferase activity"/>
    <property type="evidence" value="ECO:0007669"/>
    <property type="project" value="UniProtKB-EC"/>
</dbReference>
<dbReference type="Pfam" id="PF01822">
    <property type="entry name" value="WSC"/>
    <property type="match status" value="1"/>
</dbReference>
<evidence type="ECO:0000256" key="12">
    <source>
        <dbReference type="ARBA" id="ARBA00022968"/>
    </source>
</evidence>
<dbReference type="EMBL" id="LNIX01000004">
    <property type="protein sequence ID" value="OXA56129.1"/>
    <property type="molecule type" value="Genomic_DNA"/>
</dbReference>
<evidence type="ECO:0000256" key="18">
    <source>
        <dbReference type="ARBA" id="ARBA00042865"/>
    </source>
</evidence>
<keyword evidence="7" id="KW-0328">Glycosyltransferase</keyword>
<keyword evidence="12" id="KW-0735">Signal-anchor</keyword>
<evidence type="ECO:0000256" key="4">
    <source>
        <dbReference type="ARBA" id="ARBA00005093"/>
    </source>
</evidence>
<dbReference type="Pfam" id="PF12529">
    <property type="entry name" value="Xylo_C"/>
    <property type="match status" value="1"/>
</dbReference>
<evidence type="ECO:0000256" key="6">
    <source>
        <dbReference type="ARBA" id="ARBA00011972"/>
    </source>
</evidence>
<evidence type="ECO:0000256" key="14">
    <source>
        <dbReference type="ARBA" id="ARBA00023034"/>
    </source>
</evidence>
<comment type="similarity">
    <text evidence="5">Belongs to the glycosyltransferase 14 family. XylT subfamily.</text>
</comment>
<dbReference type="GO" id="GO:0046872">
    <property type="term" value="F:metal ion binding"/>
    <property type="evidence" value="ECO:0007669"/>
    <property type="project" value="UniProtKB-KW"/>
</dbReference>
<feature type="domain" description="WSC" evidence="21">
    <location>
        <begin position="156"/>
        <end position="252"/>
    </location>
</feature>
<dbReference type="PROSITE" id="PS51212">
    <property type="entry name" value="WSC"/>
    <property type="match status" value="1"/>
</dbReference>
<dbReference type="InterPro" id="IPR002889">
    <property type="entry name" value="WSC_carb-bd"/>
</dbReference>
<comment type="catalytic activity">
    <reaction evidence="19">
        <text>UDP-alpha-D-xylose + L-seryl-[protein] = 3-O-(beta-D-xylosyl)-L-seryl-[protein] + UDP + H(+)</text>
        <dbReference type="Rhea" id="RHEA:50192"/>
        <dbReference type="Rhea" id="RHEA-COMP:9863"/>
        <dbReference type="Rhea" id="RHEA-COMP:12567"/>
        <dbReference type="ChEBI" id="CHEBI:15378"/>
        <dbReference type="ChEBI" id="CHEBI:29999"/>
        <dbReference type="ChEBI" id="CHEBI:57632"/>
        <dbReference type="ChEBI" id="CHEBI:58223"/>
        <dbReference type="ChEBI" id="CHEBI:132085"/>
        <dbReference type="EC" id="2.4.2.26"/>
    </reaction>
</comment>
<comment type="pathway">
    <text evidence="3">Glycan metabolism; chondroitin sulfate biosynthesis.</text>
</comment>
<comment type="pathway">
    <text evidence="4">Glycan metabolism; heparan sulfate biosynthesis.</text>
</comment>
<dbReference type="UniPathway" id="UPA00756"/>
<evidence type="ECO:0000256" key="13">
    <source>
        <dbReference type="ARBA" id="ARBA00022989"/>
    </source>
</evidence>
<keyword evidence="10" id="KW-0479">Metal-binding</keyword>
<evidence type="ECO:0000256" key="5">
    <source>
        <dbReference type="ARBA" id="ARBA00010195"/>
    </source>
</evidence>
<sequence length="945" mass="108452">MKRKSSKPANYDITAMSGGTASRMSLERHRPGPAICRFFIKYRCFVVPIGLFMLVHLILAVCLTYLHCAEDIIDDHHGLRSTKSNATSHSSATLDLESLAFIPECNITSREAVSAIQRAKTQQCKEQLATTACKIATNTLYPTRLSRQCANNETVFGKRVGCFRDNKKHRILPDSFLIMKERNSPLNCIEMCLQSGFQYAGVQYGVECFCGNSEPSSKEIPVTECNMKCPDSSLSNYEYCGGYFAIDIFETGISQSQDGKSNVIGLEDYDPDLTMVSKPARIVFFLTLNGRSIRQVFRLIKALFHEKHYFYIHVDSRQDYLYRELLSLSHKLPNNFKFMTKRRGTIWGGASLLTILLEGMRDLVVNHKDWEWDYVINLSESDFPLKTTSKLEYFLSINNGKNFLKSHGRDVQKFIQKQGLDKTFDECEYRMWRVGDRKLPTGILMDGGSDWIALHRDFVKYTVESEDELVAGLKIVFKHTLLPAESFFHILLRNSEMCDTFVDNNLHVTNWRRKLGCKCQYRNIVDWCGCSPNDFRLADWSRLQLTDARLLFFGRKFEPIVNQGIINQLEGWLYPERFEKNYPTMDRFWLSLYHHHDLSPKPDDATVTLGQSLSRISAKRFLLRCFPSLSSEDPSLDRNIFSTFGIDLIEITAYNHEDQLEGILAKFHATTVDEHGEELAFGLEAWFRQETNVEAGAVNRRTLEFQNKLQGLKVGSDYEQKEQIFRNFAGALGPFSEPTLTYSVNTDETFNISVAWIDPHNVVRSVTNVSASDGSTANFIKPTLKHPLVPGTWTVKIFTVDRDLLYRVKFLVLPLEIYQGDIISLSDRRFVNSEEFDESDMRGTLTSSSHDLQLKIDDLTSRKYTLQDFCLEKRVDYKTLSSWKLKISDSTGDFKNQYESHEKEMQDSFENLETSLCSHTQWSSFYPDPKSTITGIDPHTGLLMP</sequence>
<gene>
    <name evidence="22" type="ORF">Fcan01_09251</name>
</gene>
<accession>A0A226EFF1</accession>
<keyword evidence="23" id="KW-1185">Reference proteome</keyword>
<dbReference type="InterPro" id="IPR043538">
    <property type="entry name" value="XYLT"/>
</dbReference>
<dbReference type="UniPathway" id="UPA00755"/>
<evidence type="ECO:0000313" key="23">
    <source>
        <dbReference type="Proteomes" id="UP000198287"/>
    </source>
</evidence>
<keyword evidence="15 20" id="KW-0472">Membrane</keyword>
<dbReference type="InterPro" id="IPR003406">
    <property type="entry name" value="Glyco_trans_14"/>
</dbReference>
<dbReference type="InterPro" id="IPR024448">
    <property type="entry name" value="XylT_C"/>
</dbReference>
<dbReference type="OrthoDB" id="2019572at2759"/>
<name>A0A226EFF1_FOLCA</name>
<dbReference type="PANTHER" id="PTHR46025:SF3">
    <property type="entry name" value="XYLOSYLTRANSFERASE OXT"/>
    <property type="match status" value="1"/>
</dbReference>
<dbReference type="Pfam" id="PF02485">
    <property type="entry name" value="Branch"/>
    <property type="match status" value="1"/>
</dbReference>
<evidence type="ECO:0000256" key="1">
    <source>
        <dbReference type="ARBA" id="ARBA00004323"/>
    </source>
</evidence>
<evidence type="ECO:0000256" key="20">
    <source>
        <dbReference type="SAM" id="Phobius"/>
    </source>
</evidence>
<dbReference type="SMART" id="SM00321">
    <property type="entry name" value="WSC"/>
    <property type="match status" value="1"/>
</dbReference>
<keyword evidence="16" id="KW-1015">Disulfide bond</keyword>
<keyword evidence="17" id="KW-0325">Glycoprotein</keyword>